<evidence type="ECO:0000313" key="3">
    <source>
        <dbReference type="Proteomes" id="UP000501705"/>
    </source>
</evidence>
<dbReference type="EMBL" id="CP046171">
    <property type="protein sequence ID" value="QIS02919.1"/>
    <property type="molecule type" value="Genomic_DNA"/>
</dbReference>
<name>A0A6G9XPT6_NOCBR</name>
<sequence length="151" mass="16354">MAIARDGAPDRLGAMPTRLLDQVALLANRAAERALTSTGSRRHHYALLAVLGETGAAGQAEIGRRTRIDRSDIVTTVNELVARGFVERGPDPGDRRRKIVTLTAAGAAHLAELDRRLAGAQDELLTGLAPTERAELVRLLTHILDRHHPPR</sequence>
<dbReference type="InterPro" id="IPR036390">
    <property type="entry name" value="WH_DNA-bd_sf"/>
</dbReference>
<dbReference type="PANTHER" id="PTHR33164">
    <property type="entry name" value="TRANSCRIPTIONAL REGULATOR, MARR FAMILY"/>
    <property type="match status" value="1"/>
</dbReference>
<dbReference type="PROSITE" id="PS50995">
    <property type="entry name" value="HTH_MARR_2"/>
    <property type="match status" value="1"/>
</dbReference>
<dbReference type="Proteomes" id="UP000501705">
    <property type="component" value="Chromosome"/>
</dbReference>
<dbReference type="PRINTS" id="PR00598">
    <property type="entry name" value="HTHMARR"/>
</dbReference>
<organism evidence="2 3">
    <name type="scientific">Nocardia brasiliensis</name>
    <dbReference type="NCBI Taxonomy" id="37326"/>
    <lineage>
        <taxon>Bacteria</taxon>
        <taxon>Bacillati</taxon>
        <taxon>Actinomycetota</taxon>
        <taxon>Actinomycetes</taxon>
        <taxon>Mycobacteriales</taxon>
        <taxon>Nocardiaceae</taxon>
        <taxon>Nocardia</taxon>
    </lineage>
</organism>
<dbReference type="Pfam" id="PF12802">
    <property type="entry name" value="MarR_2"/>
    <property type="match status" value="1"/>
</dbReference>
<evidence type="ECO:0000259" key="1">
    <source>
        <dbReference type="PROSITE" id="PS50995"/>
    </source>
</evidence>
<gene>
    <name evidence="2" type="ORF">F5X71_11880</name>
</gene>
<dbReference type="RefSeq" id="WP_167461996.1">
    <property type="nucleotide sequence ID" value="NZ_CP046171.1"/>
</dbReference>
<dbReference type="AlphaFoldDB" id="A0A6G9XPT6"/>
<proteinExistence type="predicted"/>
<feature type="domain" description="HTH marR-type" evidence="1">
    <location>
        <begin position="13"/>
        <end position="145"/>
    </location>
</feature>
<dbReference type="InterPro" id="IPR036388">
    <property type="entry name" value="WH-like_DNA-bd_sf"/>
</dbReference>
<dbReference type="InterPro" id="IPR039422">
    <property type="entry name" value="MarR/SlyA-like"/>
</dbReference>
<dbReference type="GO" id="GO:0003700">
    <property type="term" value="F:DNA-binding transcription factor activity"/>
    <property type="evidence" value="ECO:0007669"/>
    <property type="project" value="InterPro"/>
</dbReference>
<dbReference type="PANTHER" id="PTHR33164:SF43">
    <property type="entry name" value="HTH-TYPE TRANSCRIPTIONAL REPRESSOR YETL"/>
    <property type="match status" value="1"/>
</dbReference>
<accession>A0A6G9XPT6</accession>
<protein>
    <submittedName>
        <fullName evidence="2">MarR family transcriptional regulator</fullName>
    </submittedName>
</protein>
<dbReference type="Gene3D" id="1.10.10.10">
    <property type="entry name" value="Winged helix-like DNA-binding domain superfamily/Winged helix DNA-binding domain"/>
    <property type="match status" value="1"/>
</dbReference>
<dbReference type="SUPFAM" id="SSF46785">
    <property type="entry name" value="Winged helix' DNA-binding domain"/>
    <property type="match status" value="1"/>
</dbReference>
<dbReference type="SMART" id="SM00347">
    <property type="entry name" value="HTH_MARR"/>
    <property type="match status" value="1"/>
</dbReference>
<evidence type="ECO:0000313" key="2">
    <source>
        <dbReference type="EMBL" id="QIS02919.1"/>
    </source>
</evidence>
<dbReference type="GO" id="GO:0006950">
    <property type="term" value="P:response to stress"/>
    <property type="evidence" value="ECO:0007669"/>
    <property type="project" value="TreeGrafter"/>
</dbReference>
<reference evidence="2 3" key="1">
    <citation type="journal article" date="2019" name="ACS Chem. Biol.">
        <title>Identification and Mobilization of a Cryptic Antibiotic Biosynthesis Gene Locus from a Human-Pathogenic Nocardia Isolate.</title>
        <authorList>
            <person name="Herisse M."/>
            <person name="Ishida K."/>
            <person name="Porter J.L."/>
            <person name="Howden B."/>
            <person name="Hertweck C."/>
            <person name="Stinear T.P."/>
            <person name="Pidot S.J."/>
        </authorList>
    </citation>
    <scope>NUCLEOTIDE SEQUENCE [LARGE SCALE GENOMIC DNA]</scope>
    <source>
        <strain evidence="2 3">AUSMDU00024985</strain>
    </source>
</reference>
<dbReference type="InterPro" id="IPR000835">
    <property type="entry name" value="HTH_MarR-typ"/>
</dbReference>